<sequence length="871" mass="97466">DGFINKLICAGQLDKAKFWLEKLKSGFPNRLYVELQRHGLAHEQQAEPHLIDFAYDLALPLVATNEPYFLDKDMHKAHDALLAISEGSYVLEPDRRHVSDQHHLKMPEAMQELFADIPEAVENTIDIAKRCAFRSPKRAPILPGFGDGEGSESDILKQQAHTGLVMRLNTVEPSAPREEYFERLAFELNVIEQMGFPGYFLIVSDFIKWAKDQKIPVGPGRGSGAGSVVAWALTITDLDPLRYGLLFERFLNPERISMPDFDIDFCQERRGEVIHYVQEKYGEDQVAHIITFGTLQARAVVRDVGRVLQMPLGQVDRLAKLVPSNPASPVTLAEAIKLEPALQRERDSEPAVAELLNMALQLEGLYRNASTHAAGVVIGDRPLNELVPLYRDPRSDIPATQFTMKWVEKAGLVKFDFLGLKTLTVIDRALKYLAKQGRDLDIDAIPVDDKKAYKLLADGFSQGVFQLESSGMRDTLRKMAPDSIEELTALISLYRPGPMRNIDSYINRKFGREDISYPHDSLEDILKETYGIIIYQEQVMQIAQVLSGYSLGDADILRRAMGKKDKEEMARQMSRFVDGAAERGVKSVLAREIFNLVNEFAGYGFNKSHAAAYAMISYRTAYLKAHHPIEFIAASMSLDINNVDKLALFRQETVRMGHEIVPPCVNNSQADFEVQDGKILYALGAIKNVGLEAMSHVIHVREEGGPFKDLFDFARRVDARIVNKRAYENLAKAGAFDALEPNRACSTAAASMLQSIGTRASQERNSAQTSLFGDTGTDMAEPDLPNVKPWGAVEELEQEMAAIGFYLSGHPLDGQVSFLKSKNSIMSEDIAAQYARGSRIIRMGGVLHKKQERISQRTRKRFAYLNLSDPT</sequence>
<evidence type="ECO:0000256" key="4">
    <source>
        <dbReference type="ARBA" id="ARBA00022705"/>
    </source>
</evidence>
<dbReference type="InterPro" id="IPR029460">
    <property type="entry name" value="DNAPol_HHH"/>
</dbReference>
<dbReference type="AlphaFoldDB" id="A0A7C3GLD3"/>
<dbReference type="PANTHER" id="PTHR32294:SF0">
    <property type="entry name" value="DNA POLYMERASE III SUBUNIT ALPHA"/>
    <property type="match status" value="1"/>
</dbReference>
<feature type="non-terminal residue" evidence="11">
    <location>
        <position position="871"/>
    </location>
</feature>
<evidence type="ECO:0000256" key="1">
    <source>
        <dbReference type="ARBA" id="ARBA00012417"/>
    </source>
</evidence>
<protein>
    <recommendedName>
        <fullName evidence="1">DNA-directed DNA polymerase</fullName>
        <ecNumber evidence="1">2.7.7.7</ecNumber>
    </recommendedName>
</protein>
<dbReference type="InterPro" id="IPR040982">
    <property type="entry name" value="DNA_pol3_finger"/>
</dbReference>
<dbReference type="InterPro" id="IPR041931">
    <property type="entry name" value="DNA_pol3_alpha_thumb_dom"/>
</dbReference>
<evidence type="ECO:0000256" key="3">
    <source>
        <dbReference type="ARBA" id="ARBA00022695"/>
    </source>
</evidence>
<dbReference type="PANTHER" id="PTHR32294">
    <property type="entry name" value="DNA POLYMERASE III SUBUNIT ALPHA"/>
    <property type="match status" value="1"/>
</dbReference>
<dbReference type="Gene3D" id="3.20.20.140">
    <property type="entry name" value="Metal-dependent hydrolases"/>
    <property type="match status" value="1"/>
</dbReference>
<dbReference type="GO" id="GO:0008408">
    <property type="term" value="F:3'-5' exonuclease activity"/>
    <property type="evidence" value="ECO:0007669"/>
    <property type="project" value="InterPro"/>
</dbReference>
<keyword evidence="4" id="KW-0235">DNA replication</keyword>
<dbReference type="Pfam" id="PF07733">
    <property type="entry name" value="DNA_pol3_alpha"/>
    <property type="match status" value="1"/>
</dbReference>
<evidence type="ECO:0000259" key="9">
    <source>
        <dbReference type="Pfam" id="PF14579"/>
    </source>
</evidence>
<evidence type="ECO:0000313" key="11">
    <source>
        <dbReference type="EMBL" id="HFB54997.1"/>
    </source>
</evidence>
<dbReference type="Pfam" id="PF14579">
    <property type="entry name" value="HHH_6"/>
    <property type="match status" value="1"/>
</dbReference>
<evidence type="ECO:0000256" key="2">
    <source>
        <dbReference type="ARBA" id="ARBA00022679"/>
    </source>
</evidence>
<dbReference type="GO" id="GO:0006260">
    <property type="term" value="P:DNA replication"/>
    <property type="evidence" value="ECO:0007669"/>
    <property type="project" value="UniProtKB-KW"/>
</dbReference>
<feature type="domain" description="Bacterial DNA polymerase III alpha subunit NTPase" evidence="8">
    <location>
        <begin position="155"/>
        <end position="419"/>
    </location>
</feature>
<reference evidence="11" key="1">
    <citation type="journal article" date="2020" name="mSystems">
        <title>Genome- and Community-Level Interaction Insights into Carbon Utilization and Element Cycling Functions of Hydrothermarchaeota in Hydrothermal Sediment.</title>
        <authorList>
            <person name="Zhou Z."/>
            <person name="Liu Y."/>
            <person name="Xu W."/>
            <person name="Pan J."/>
            <person name="Luo Z.H."/>
            <person name="Li M."/>
        </authorList>
    </citation>
    <scope>NUCLEOTIDE SEQUENCE [LARGE SCALE GENOMIC DNA]</scope>
    <source>
        <strain evidence="11">HyVt-489</strain>
    </source>
</reference>
<dbReference type="EMBL" id="DRMN01000239">
    <property type="protein sequence ID" value="HFB54997.1"/>
    <property type="molecule type" value="Genomic_DNA"/>
</dbReference>
<comment type="catalytic activity">
    <reaction evidence="6">
        <text>DNA(n) + a 2'-deoxyribonucleoside 5'-triphosphate = DNA(n+1) + diphosphate</text>
        <dbReference type="Rhea" id="RHEA:22508"/>
        <dbReference type="Rhea" id="RHEA-COMP:17339"/>
        <dbReference type="Rhea" id="RHEA-COMP:17340"/>
        <dbReference type="ChEBI" id="CHEBI:33019"/>
        <dbReference type="ChEBI" id="CHEBI:61560"/>
        <dbReference type="ChEBI" id="CHEBI:173112"/>
        <dbReference type="EC" id="2.7.7.7"/>
    </reaction>
</comment>
<evidence type="ECO:0000259" key="8">
    <source>
        <dbReference type="Pfam" id="PF07733"/>
    </source>
</evidence>
<evidence type="ECO:0000259" key="10">
    <source>
        <dbReference type="Pfam" id="PF17657"/>
    </source>
</evidence>
<evidence type="ECO:0000256" key="6">
    <source>
        <dbReference type="ARBA" id="ARBA00049244"/>
    </source>
</evidence>
<dbReference type="Gene3D" id="1.10.150.870">
    <property type="match status" value="1"/>
</dbReference>
<dbReference type="InterPro" id="IPR011708">
    <property type="entry name" value="DNA_pol3_alpha_NTPase_dom"/>
</dbReference>
<dbReference type="Pfam" id="PF17657">
    <property type="entry name" value="DNA_pol3_finger"/>
    <property type="match status" value="1"/>
</dbReference>
<gene>
    <name evidence="11" type="ORF">ENJ46_03655</name>
</gene>
<proteinExistence type="predicted"/>
<dbReference type="NCBIfam" id="TIGR00594">
    <property type="entry name" value="polc"/>
    <property type="match status" value="1"/>
</dbReference>
<dbReference type="Gene3D" id="1.10.10.1600">
    <property type="entry name" value="Bacterial DNA polymerase III alpha subunit, thumb domain"/>
    <property type="match status" value="1"/>
</dbReference>
<accession>A0A7C3GLD3</accession>
<evidence type="ECO:0000313" key="12">
    <source>
        <dbReference type="Proteomes" id="UP000886042"/>
    </source>
</evidence>
<organism evidence="11 12">
    <name type="scientific">Hellea balneolensis</name>
    <dbReference type="NCBI Taxonomy" id="287478"/>
    <lineage>
        <taxon>Bacteria</taxon>
        <taxon>Pseudomonadati</taxon>
        <taxon>Pseudomonadota</taxon>
        <taxon>Alphaproteobacteria</taxon>
        <taxon>Maricaulales</taxon>
        <taxon>Robiginitomaculaceae</taxon>
        <taxon>Hellea</taxon>
    </lineage>
</organism>
<feature type="domain" description="DNA polymerase III alpha subunit finger" evidence="10">
    <location>
        <begin position="422"/>
        <end position="584"/>
    </location>
</feature>
<dbReference type="Proteomes" id="UP000886042">
    <property type="component" value="Unassembled WGS sequence"/>
</dbReference>
<dbReference type="EC" id="2.7.7.7" evidence="1"/>
<dbReference type="InterPro" id="IPR004805">
    <property type="entry name" value="DnaE2/DnaE/PolC"/>
</dbReference>
<dbReference type="GO" id="GO:0003887">
    <property type="term" value="F:DNA-directed DNA polymerase activity"/>
    <property type="evidence" value="ECO:0007669"/>
    <property type="project" value="UniProtKB-KW"/>
</dbReference>
<evidence type="ECO:0000256" key="5">
    <source>
        <dbReference type="ARBA" id="ARBA00022932"/>
    </source>
</evidence>
<feature type="compositionally biased region" description="Polar residues" evidence="7">
    <location>
        <begin position="758"/>
        <end position="772"/>
    </location>
</feature>
<name>A0A7C3GLD3_9PROT</name>
<dbReference type="NCBIfam" id="NF004226">
    <property type="entry name" value="PRK05673.1"/>
    <property type="match status" value="1"/>
</dbReference>
<feature type="non-terminal residue" evidence="11">
    <location>
        <position position="1"/>
    </location>
</feature>
<comment type="caution">
    <text evidence="11">The sequence shown here is derived from an EMBL/GenBank/DDBJ whole genome shotgun (WGS) entry which is preliminary data.</text>
</comment>
<keyword evidence="2 11" id="KW-0808">Transferase</keyword>
<feature type="region of interest" description="Disordered" evidence="7">
    <location>
        <begin position="758"/>
        <end position="778"/>
    </location>
</feature>
<evidence type="ECO:0000256" key="7">
    <source>
        <dbReference type="SAM" id="MobiDB-lite"/>
    </source>
</evidence>
<feature type="domain" description="DNA polymerase helix-hairpin-helix motif" evidence="9">
    <location>
        <begin position="658"/>
        <end position="744"/>
    </location>
</feature>
<keyword evidence="5" id="KW-0239">DNA-directed DNA polymerase</keyword>
<keyword evidence="3 11" id="KW-0548">Nucleotidyltransferase</keyword>